<dbReference type="PROSITE" id="PS50048">
    <property type="entry name" value="ZN2_CY6_FUNGAL_2"/>
    <property type="match status" value="1"/>
</dbReference>
<proteinExistence type="predicted"/>
<dbReference type="PANTHER" id="PTHR42678:SF34">
    <property type="entry name" value="OS04G0183300 PROTEIN"/>
    <property type="match status" value="1"/>
</dbReference>
<dbReference type="InterPro" id="IPR001138">
    <property type="entry name" value="Zn2Cys6_DnaBD"/>
</dbReference>
<evidence type="ECO:0000313" key="4">
    <source>
        <dbReference type="EMBL" id="KAH0237839.1"/>
    </source>
</evidence>
<protein>
    <submittedName>
        <fullName evidence="4">Amidase signature enzyme</fullName>
    </submittedName>
</protein>
<accession>A0A9P8GRQ6</accession>
<dbReference type="InterPro" id="IPR023631">
    <property type="entry name" value="Amidase_dom"/>
</dbReference>
<dbReference type="EMBL" id="JAHFYH010000001">
    <property type="protein sequence ID" value="KAH0237839.1"/>
    <property type="molecule type" value="Genomic_DNA"/>
</dbReference>
<dbReference type="Proteomes" id="UP000767238">
    <property type="component" value="Unassembled WGS sequence"/>
</dbReference>
<dbReference type="SUPFAM" id="SSF57701">
    <property type="entry name" value="Zn2/Cys6 DNA-binding domain"/>
    <property type="match status" value="1"/>
</dbReference>
<sequence length="1217" mass="134829">MTEAPRWIHIDRSTTRHHVMVNRGRSGGCVTCKKRRVKCDEEMPECRRCRNRDVVCEGYVKKPIDLKFKDQSRKFGTAPCSPRNLPSPVRRLSEPVQGVVSLHNRTSTPNVQDQRNRHSGKAIERQSGAARTNTKLNQAQDELITSVPRPLAQIDVAVPFFLTHYASLGRDVQSARGYFEMLIPVYTSQQQDSALVLAISAVASEILSLWRHRSNSFKSPRVPYARAVARVRQAVQNPIERCEPATVFAVLALQLYENIAAVYRLRSTTSIHQNGAAALLACTDVSKMDLTLREHIRRFMLHTERSLGLAAKIRMWYLRILPRCSIPLSLYVQALAEIRVETDKLDRQLSSWSQSVPDDWHPQRLSSGQDFDPSIPSHESVCEVYVSCPVADTWNLWRFQRMILLGIKLRSLVETLRITQAQDISQGVTHEFQSCRHIAQELVDGVCYSIPFYLGNRMNPVCISDFADLDILLPDYHLPQSKTTCDIVAHGYTFNVQDRDRRHHIISQGPWQAMNPLSRLLSILSDDHGQLLGTFIKPGQYEWICSQFVRVTKILHLPSVRRDDYKEVGGTWNCRVKTDPLEEIIAQILVASDNSGRSRTALLRYMPNATQCTDIIIAVGRDEDEMKRVVPPKGLNISSSASSPTWSFFERQYSLSPSSLTASSSLGIPNGRHVLSVQAPSYLGRPPRVLFPSKDNTQTGTKFLDSDKSWSNATMMNQHSLLSLTATEAQKQLQKSAITAVDLVEACLDQIARHNHAGLHLNALISVAPRDKLIAAATKLDAERQAGRSKGPLHAIPIVLKDCILTSTQTLGLPTTLGCPCFAAATCLQNSPLVDRLLDAGLLIIGKANLTELCGLKMRPNTPGWSAHGGQTQNPYIFGGLEKNGKFIGNSSAGGSSSGSGASVASGFAPLALGTQTGGSVILPANRAGLYALVCGHGTVPTQGNYCLSQEIDCVGAMAKSALDVNQLASVIMGKEIPFELEEDCSFRGMRVGFLDPKVWHLPGNDYCNFPGDTRLQIETAFIEASIKIDSLGANIRNDLELSLPGKNFEIQGKSLGYEHCMQRLQSGDFTAFAAQYQDSEVRTLEQMVAWNADHSKISMPLDHPCQDELIDLLNNTSTPGEGQEWRCELMKQGKAGLDPLLFIPQQQVSFLYLADHINIGYPIACAPLGMMAYSEENQRPFGLCLVASRGGEHTLLRFLRAFELTFPPRPLPQPLL</sequence>
<dbReference type="PANTHER" id="PTHR42678">
    <property type="entry name" value="AMIDASE"/>
    <property type="match status" value="1"/>
</dbReference>
<dbReference type="Pfam" id="PF01425">
    <property type="entry name" value="Amidase"/>
    <property type="match status" value="1"/>
</dbReference>
<dbReference type="InterPro" id="IPR036864">
    <property type="entry name" value="Zn2-C6_fun-type_DNA-bd_sf"/>
</dbReference>
<dbReference type="PROSITE" id="PS00463">
    <property type="entry name" value="ZN2_CY6_FUNGAL_1"/>
    <property type="match status" value="1"/>
</dbReference>
<feature type="non-terminal residue" evidence="4">
    <location>
        <position position="1217"/>
    </location>
</feature>
<dbReference type="GO" id="GO:0008270">
    <property type="term" value="F:zinc ion binding"/>
    <property type="evidence" value="ECO:0007669"/>
    <property type="project" value="InterPro"/>
</dbReference>
<keyword evidence="1" id="KW-0539">Nucleus</keyword>
<dbReference type="CDD" id="cd00067">
    <property type="entry name" value="GAL4"/>
    <property type="match status" value="1"/>
</dbReference>
<dbReference type="GO" id="GO:0000981">
    <property type="term" value="F:DNA-binding transcription factor activity, RNA polymerase II-specific"/>
    <property type="evidence" value="ECO:0007669"/>
    <property type="project" value="InterPro"/>
</dbReference>
<dbReference type="Gene3D" id="4.10.240.10">
    <property type="entry name" value="Zn(2)-C6 fungal-type DNA-binding domain"/>
    <property type="match status" value="1"/>
</dbReference>
<name>A0A9P8GRQ6_AURME</name>
<evidence type="ECO:0000313" key="5">
    <source>
        <dbReference type="Proteomes" id="UP000767238"/>
    </source>
</evidence>
<dbReference type="AlphaFoldDB" id="A0A9P8GRQ6"/>
<dbReference type="Pfam" id="PF00172">
    <property type="entry name" value="Zn_clus"/>
    <property type="match status" value="1"/>
</dbReference>
<reference evidence="4" key="2">
    <citation type="submission" date="2021-08" db="EMBL/GenBank/DDBJ databases">
        <authorList>
            <person name="Gostincar C."/>
            <person name="Sun X."/>
            <person name="Song Z."/>
            <person name="Gunde-Cimerman N."/>
        </authorList>
    </citation>
    <scope>NUCLEOTIDE SEQUENCE</scope>
    <source>
        <strain evidence="4">EXF-8016</strain>
    </source>
</reference>
<organism evidence="4 5">
    <name type="scientific">Aureobasidium melanogenum</name>
    <name type="common">Aureobasidium pullulans var. melanogenum</name>
    <dbReference type="NCBI Taxonomy" id="46634"/>
    <lineage>
        <taxon>Eukaryota</taxon>
        <taxon>Fungi</taxon>
        <taxon>Dikarya</taxon>
        <taxon>Ascomycota</taxon>
        <taxon>Pezizomycotina</taxon>
        <taxon>Dothideomycetes</taxon>
        <taxon>Dothideomycetidae</taxon>
        <taxon>Dothideales</taxon>
        <taxon>Saccotheciaceae</taxon>
        <taxon>Aureobasidium</taxon>
    </lineage>
</organism>
<dbReference type="SUPFAM" id="SSF75304">
    <property type="entry name" value="Amidase signature (AS) enzymes"/>
    <property type="match status" value="1"/>
</dbReference>
<gene>
    <name evidence="4" type="ORF">KCV03_g17</name>
</gene>
<evidence type="ECO:0000259" key="3">
    <source>
        <dbReference type="PROSITE" id="PS50048"/>
    </source>
</evidence>
<dbReference type="InterPro" id="IPR036928">
    <property type="entry name" value="AS_sf"/>
</dbReference>
<dbReference type="Gene3D" id="3.90.1300.10">
    <property type="entry name" value="Amidase signature (AS) domain"/>
    <property type="match status" value="1"/>
</dbReference>
<reference evidence="4" key="1">
    <citation type="journal article" date="2021" name="J Fungi (Basel)">
        <title>Virulence traits and population genomics of the black yeast Aureobasidium melanogenum.</title>
        <authorList>
            <person name="Cernosa A."/>
            <person name="Sun X."/>
            <person name="Gostincar C."/>
            <person name="Fang C."/>
            <person name="Gunde-Cimerman N."/>
            <person name="Song Z."/>
        </authorList>
    </citation>
    <scope>NUCLEOTIDE SEQUENCE</scope>
    <source>
        <strain evidence="4">EXF-8016</strain>
    </source>
</reference>
<feature type="region of interest" description="Disordered" evidence="2">
    <location>
        <begin position="106"/>
        <end position="125"/>
    </location>
</feature>
<evidence type="ECO:0000256" key="2">
    <source>
        <dbReference type="SAM" id="MobiDB-lite"/>
    </source>
</evidence>
<comment type="caution">
    <text evidence="4">The sequence shown here is derived from an EMBL/GenBank/DDBJ whole genome shotgun (WGS) entry which is preliminary data.</text>
</comment>
<evidence type="ECO:0000256" key="1">
    <source>
        <dbReference type="ARBA" id="ARBA00023242"/>
    </source>
</evidence>
<feature type="domain" description="Zn(2)-C6 fungal-type" evidence="3">
    <location>
        <begin position="28"/>
        <end position="56"/>
    </location>
</feature>
<dbReference type="SMART" id="SM00066">
    <property type="entry name" value="GAL4"/>
    <property type="match status" value="1"/>
</dbReference>